<reference evidence="1" key="1">
    <citation type="submission" date="2021-09" db="EMBL/GenBank/DDBJ databases">
        <title>The genome of Mauremys mutica provides insights into the evolution of semi-aquatic lifestyle.</title>
        <authorList>
            <person name="Gong S."/>
            <person name="Gao Y."/>
        </authorList>
    </citation>
    <scope>NUCLEOTIDE SEQUENCE</scope>
    <source>
        <strain evidence="1">MM-2020</strain>
        <tissue evidence="1">Muscle</tissue>
    </source>
</reference>
<dbReference type="Proteomes" id="UP000827986">
    <property type="component" value="Unassembled WGS sequence"/>
</dbReference>
<evidence type="ECO:0000313" key="1">
    <source>
        <dbReference type="EMBL" id="KAH1169241.1"/>
    </source>
</evidence>
<accession>A0A9D3WY18</accession>
<keyword evidence="2" id="KW-1185">Reference proteome</keyword>
<sequence>MATAPDQEAVAHPRCQKSTEYLYQAYRILEEIRQSSFPFIPRCQGLVSKLSHTRWIRLCIAEAYKSFSVPVLENQSAFYKIHGNLMGQKRGTSMAEICGAAM</sequence>
<gene>
    <name evidence="1" type="ORF">KIL84_013831</name>
</gene>
<comment type="caution">
    <text evidence="1">The sequence shown here is derived from an EMBL/GenBank/DDBJ whole genome shotgun (WGS) entry which is preliminary data.</text>
</comment>
<evidence type="ECO:0000313" key="2">
    <source>
        <dbReference type="Proteomes" id="UP000827986"/>
    </source>
</evidence>
<name>A0A9D3WY18_9SAUR</name>
<dbReference type="AlphaFoldDB" id="A0A9D3WY18"/>
<proteinExistence type="predicted"/>
<dbReference type="EMBL" id="JAHDVG010000485">
    <property type="protein sequence ID" value="KAH1169241.1"/>
    <property type="molecule type" value="Genomic_DNA"/>
</dbReference>
<organism evidence="1 2">
    <name type="scientific">Mauremys mutica</name>
    <name type="common">yellowpond turtle</name>
    <dbReference type="NCBI Taxonomy" id="74926"/>
    <lineage>
        <taxon>Eukaryota</taxon>
        <taxon>Metazoa</taxon>
        <taxon>Chordata</taxon>
        <taxon>Craniata</taxon>
        <taxon>Vertebrata</taxon>
        <taxon>Euteleostomi</taxon>
        <taxon>Archelosauria</taxon>
        <taxon>Testudinata</taxon>
        <taxon>Testudines</taxon>
        <taxon>Cryptodira</taxon>
        <taxon>Durocryptodira</taxon>
        <taxon>Testudinoidea</taxon>
        <taxon>Geoemydidae</taxon>
        <taxon>Geoemydinae</taxon>
        <taxon>Mauremys</taxon>
    </lineage>
</organism>
<protein>
    <submittedName>
        <fullName evidence="1">Uncharacterized protein</fullName>
    </submittedName>
</protein>